<dbReference type="EMBL" id="LOHZ01000020">
    <property type="protein sequence ID" value="KYO67794.1"/>
    <property type="molecule type" value="Genomic_DNA"/>
</dbReference>
<reference evidence="1 2" key="1">
    <citation type="submission" date="2015-12" db="EMBL/GenBank/DDBJ databases">
        <title>Draft genome of Thermovenabulum gondwanense isolated from a red thermophilic microbial mat colonisisng an outflow channel of a bore well.</title>
        <authorList>
            <person name="Patel B.K."/>
        </authorList>
    </citation>
    <scope>NUCLEOTIDE SEQUENCE [LARGE SCALE GENOMIC DNA]</scope>
    <source>
        <strain evidence="1 2">R270</strain>
    </source>
</reference>
<dbReference type="Proteomes" id="UP000075737">
    <property type="component" value="Unassembled WGS sequence"/>
</dbReference>
<accession>A0A162MV56</accession>
<keyword evidence="2" id="KW-1185">Reference proteome</keyword>
<evidence type="ECO:0000313" key="2">
    <source>
        <dbReference type="Proteomes" id="UP000075737"/>
    </source>
</evidence>
<evidence type="ECO:0000313" key="1">
    <source>
        <dbReference type="EMBL" id="KYO67794.1"/>
    </source>
</evidence>
<dbReference type="AlphaFoldDB" id="A0A162MV56"/>
<organism evidence="1 2">
    <name type="scientific">Thermovenabulum gondwanense</name>
    <dbReference type="NCBI Taxonomy" id="520767"/>
    <lineage>
        <taxon>Bacteria</taxon>
        <taxon>Bacillati</taxon>
        <taxon>Bacillota</taxon>
        <taxon>Clostridia</taxon>
        <taxon>Thermosediminibacterales</taxon>
        <taxon>Thermosediminibacteraceae</taxon>
        <taxon>Thermovenabulum</taxon>
    </lineage>
</organism>
<comment type="caution">
    <text evidence="1">The sequence shown here is derived from an EMBL/GenBank/DDBJ whole genome shotgun (WGS) entry which is preliminary data.</text>
</comment>
<sequence length="31" mass="3584">MANANFSVQKKSFSEKSCTENYIISMKRLDL</sequence>
<proteinExistence type="predicted"/>
<name>A0A162MV56_9FIRM</name>
<protein>
    <submittedName>
        <fullName evidence="1">Uncharacterized protein</fullName>
    </submittedName>
</protein>
<dbReference type="STRING" id="520767.ATZ99_04340"/>
<gene>
    <name evidence="1" type="ORF">ATZ99_04340</name>
</gene>